<dbReference type="EMBL" id="CP023778">
    <property type="protein sequence ID" value="ATL72282.1"/>
    <property type="molecule type" value="Genomic_DNA"/>
</dbReference>
<dbReference type="Pfam" id="PF12900">
    <property type="entry name" value="Pyridox_ox_2"/>
    <property type="match status" value="1"/>
</dbReference>
<dbReference type="Proteomes" id="UP000221961">
    <property type="component" value="Chromosome"/>
</dbReference>
<organism evidence="2 3">
    <name type="scientific">Nocardia terpenica</name>
    <dbReference type="NCBI Taxonomy" id="455432"/>
    <lineage>
        <taxon>Bacteria</taxon>
        <taxon>Bacillati</taxon>
        <taxon>Actinomycetota</taxon>
        <taxon>Actinomycetes</taxon>
        <taxon>Mycobacteriales</taxon>
        <taxon>Nocardiaceae</taxon>
        <taxon>Nocardia</taxon>
    </lineage>
</organism>
<dbReference type="KEGG" id="ntp:CRH09_32880"/>
<accession>A0A164KWX4</accession>
<protein>
    <submittedName>
        <fullName evidence="1">Pyridoxamine 5'-phosphate oxidase family protein</fullName>
    </submittedName>
</protein>
<dbReference type="Gene3D" id="2.30.110.10">
    <property type="entry name" value="Electron Transport, Fmn-binding Protein, Chain A"/>
    <property type="match status" value="1"/>
</dbReference>
<dbReference type="AlphaFoldDB" id="A0A164KWX4"/>
<dbReference type="OrthoDB" id="3212118at2"/>
<dbReference type="SUPFAM" id="SSF50475">
    <property type="entry name" value="FMN-binding split barrel"/>
    <property type="match status" value="1"/>
</dbReference>
<evidence type="ECO:0000313" key="1">
    <source>
        <dbReference type="EMBL" id="ATL72282.1"/>
    </source>
</evidence>
<evidence type="ECO:0000313" key="3">
    <source>
        <dbReference type="Proteomes" id="UP000076512"/>
    </source>
</evidence>
<dbReference type="InterPro" id="IPR012349">
    <property type="entry name" value="Split_barrel_FMN-bd"/>
</dbReference>
<proteinExistence type="predicted"/>
<name>A0A164KWX4_9NOCA</name>
<dbReference type="RefSeq" id="WP_067577059.1">
    <property type="nucleotide sequence ID" value="NZ_CP023778.1"/>
</dbReference>
<dbReference type="InterPro" id="IPR024747">
    <property type="entry name" value="Pyridox_Oxase-rel"/>
</dbReference>
<keyword evidence="3" id="KW-1185">Reference proteome</keyword>
<sequence>MAGEGERELRELTDADSLRLLASVRFGRVVFTRYALPTIRPVNHIVDGDEVVIYANLGLVPMHADRQVVAYEADTIDHRTQLGWSVVLTGPAEAVTDPDDIARYERLLDPWLPGPRRRIVRIRPDIVTGIEVIERAELSGPLGSAARP</sequence>
<dbReference type="EMBL" id="LWGR01000012">
    <property type="protein sequence ID" value="KZM71803.1"/>
    <property type="molecule type" value="Genomic_DNA"/>
</dbReference>
<gene>
    <name evidence="2" type="ORF">AWN90_01740</name>
    <name evidence="1" type="ORF">CRH09_32880</name>
</gene>
<evidence type="ECO:0000313" key="2">
    <source>
        <dbReference type="EMBL" id="KZM71803.1"/>
    </source>
</evidence>
<dbReference type="STRING" id="455432.AWN90_01740"/>
<dbReference type="Proteomes" id="UP000076512">
    <property type="component" value="Unassembled WGS sequence"/>
</dbReference>
<evidence type="ECO:0000313" key="4">
    <source>
        <dbReference type="Proteomes" id="UP000221961"/>
    </source>
</evidence>
<reference evidence="1 4" key="2">
    <citation type="submission" date="2017-10" db="EMBL/GenBank/DDBJ databases">
        <title>Comparative genomics between pathogenic Norcardia.</title>
        <authorList>
            <person name="Zeng L."/>
        </authorList>
    </citation>
    <scope>NUCLEOTIDE SEQUENCE [LARGE SCALE GENOMIC DNA]</scope>
    <source>
        <strain evidence="1 4">NC_YFY_NT001</strain>
    </source>
</reference>
<dbReference type="GeneID" id="88362067"/>
<reference evidence="2 3" key="1">
    <citation type="submission" date="2016-04" db="EMBL/GenBank/DDBJ databases">
        <authorList>
            <person name="Evans L.H."/>
            <person name="Alamgir A."/>
            <person name="Owens N."/>
            <person name="Weber N.D."/>
            <person name="Virtaneva K."/>
            <person name="Barbian K."/>
            <person name="Babar A."/>
            <person name="Rosenke K."/>
        </authorList>
    </citation>
    <scope>NUCLEOTIDE SEQUENCE [LARGE SCALE GENOMIC DNA]</scope>
    <source>
        <strain evidence="2 3">IFM 0406</strain>
    </source>
</reference>